<gene>
    <name evidence="1" type="ORF">PHYSODRAFT_316830</name>
</gene>
<name>G4ZRN0_PHYSP</name>
<reference evidence="1 2" key="1">
    <citation type="journal article" date="2006" name="Science">
        <title>Phytophthora genome sequences uncover evolutionary origins and mechanisms of pathogenesis.</title>
        <authorList>
            <person name="Tyler B.M."/>
            <person name="Tripathy S."/>
            <person name="Zhang X."/>
            <person name="Dehal P."/>
            <person name="Jiang R.H."/>
            <person name="Aerts A."/>
            <person name="Arredondo F.D."/>
            <person name="Baxter L."/>
            <person name="Bensasson D."/>
            <person name="Beynon J.L."/>
            <person name="Chapman J."/>
            <person name="Damasceno C.M."/>
            <person name="Dorrance A.E."/>
            <person name="Dou D."/>
            <person name="Dickerman A.W."/>
            <person name="Dubchak I.L."/>
            <person name="Garbelotto M."/>
            <person name="Gijzen M."/>
            <person name="Gordon S.G."/>
            <person name="Govers F."/>
            <person name="Grunwald N.J."/>
            <person name="Huang W."/>
            <person name="Ivors K.L."/>
            <person name="Jones R.W."/>
            <person name="Kamoun S."/>
            <person name="Krampis K."/>
            <person name="Lamour K.H."/>
            <person name="Lee M.K."/>
            <person name="McDonald W.H."/>
            <person name="Medina M."/>
            <person name="Meijer H.J."/>
            <person name="Nordberg E.K."/>
            <person name="Maclean D.J."/>
            <person name="Ospina-Giraldo M.D."/>
            <person name="Morris P.F."/>
            <person name="Phuntumart V."/>
            <person name="Putnam N.H."/>
            <person name="Rash S."/>
            <person name="Rose J.K."/>
            <person name="Sakihama Y."/>
            <person name="Salamov A.A."/>
            <person name="Savidor A."/>
            <person name="Scheuring C.F."/>
            <person name="Smith B.M."/>
            <person name="Sobral B.W."/>
            <person name="Terry A."/>
            <person name="Torto-Alalibo T.A."/>
            <person name="Win J."/>
            <person name="Xu Z."/>
            <person name="Zhang H."/>
            <person name="Grigoriev I.V."/>
            <person name="Rokhsar D.S."/>
            <person name="Boore J.L."/>
        </authorList>
    </citation>
    <scope>NUCLEOTIDE SEQUENCE [LARGE SCALE GENOMIC DNA]</scope>
    <source>
        <strain evidence="1 2">P6497</strain>
    </source>
</reference>
<dbReference type="InParanoid" id="G4ZRN0"/>
<evidence type="ECO:0000313" key="2">
    <source>
        <dbReference type="Proteomes" id="UP000002640"/>
    </source>
</evidence>
<protein>
    <submittedName>
        <fullName evidence="1">Uncharacterized protein</fullName>
    </submittedName>
</protein>
<dbReference type="EMBL" id="JH159156">
    <property type="protein sequence ID" value="EGZ13839.1"/>
    <property type="molecule type" value="Genomic_DNA"/>
</dbReference>
<evidence type="ECO:0000313" key="1">
    <source>
        <dbReference type="EMBL" id="EGZ13839.1"/>
    </source>
</evidence>
<dbReference type="KEGG" id="psoj:PHYSODRAFT_316830"/>
<organism evidence="1 2">
    <name type="scientific">Phytophthora sojae (strain P6497)</name>
    <name type="common">Soybean stem and root rot agent</name>
    <name type="synonym">Phytophthora megasperma f. sp. glycines</name>
    <dbReference type="NCBI Taxonomy" id="1094619"/>
    <lineage>
        <taxon>Eukaryota</taxon>
        <taxon>Sar</taxon>
        <taxon>Stramenopiles</taxon>
        <taxon>Oomycota</taxon>
        <taxon>Peronosporomycetes</taxon>
        <taxon>Peronosporales</taxon>
        <taxon>Peronosporaceae</taxon>
        <taxon>Phytophthora</taxon>
    </lineage>
</organism>
<dbReference type="GeneID" id="20644014"/>
<keyword evidence="2" id="KW-1185">Reference proteome</keyword>
<dbReference type="AlphaFoldDB" id="G4ZRN0"/>
<sequence length="78" mass="9349">MVDTKFQDERARRCINDAIERCPKDTKQWIDEHMRELEDCRWCFSTSTKRRSEGTGETGFSSSRRRRLSCEKLSRLKC</sequence>
<proteinExistence type="predicted"/>
<accession>G4ZRN0</accession>
<dbReference type="Proteomes" id="UP000002640">
    <property type="component" value="Unassembled WGS sequence"/>
</dbReference>
<dbReference type="RefSeq" id="XP_009531268.1">
    <property type="nucleotide sequence ID" value="XM_009532973.1"/>
</dbReference>